<dbReference type="Proteomes" id="UP000751190">
    <property type="component" value="Unassembled WGS sequence"/>
</dbReference>
<dbReference type="Gene3D" id="3.20.20.80">
    <property type="entry name" value="Glycosidases"/>
    <property type="match status" value="1"/>
</dbReference>
<keyword evidence="2" id="KW-0326">Glycosidase</keyword>
<feature type="region of interest" description="Disordered" evidence="3">
    <location>
        <begin position="263"/>
        <end position="284"/>
    </location>
</feature>
<feature type="transmembrane region" description="Helical" evidence="4">
    <location>
        <begin position="418"/>
        <end position="437"/>
    </location>
</feature>
<feature type="signal peptide" evidence="5">
    <location>
        <begin position="1"/>
        <end position="17"/>
    </location>
</feature>
<organism evidence="7 8">
    <name type="scientific">Diacronema lutheri</name>
    <name type="common">Unicellular marine alga</name>
    <name type="synonym">Monochrysis lutheri</name>
    <dbReference type="NCBI Taxonomy" id="2081491"/>
    <lineage>
        <taxon>Eukaryota</taxon>
        <taxon>Haptista</taxon>
        <taxon>Haptophyta</taxon>
        <taxon>Pavlovophyceae</taxon>
        <taxon>Pavlovales</taxon>
        <taxon>Pavlovaceae</taxon>
        <taxon>Diacronema</taxon>
    </lineage>
</organism>
<sequence>MLALCLLLPAAPTVVPALTGAPSSAPCVPRSGKTLIAIGQDRDSIADYAAAFGTPAVVSAYTALDSLLGLDSPTDYGGGVQHAAALLEAYPSTSLLLAVYAVGDLANVTSGRRDARIDALGDWIARARVPVYLRFGYECDNPSNKYEPAAFVAAFRYVTTRLRARGVPNVAFVWHSWGFEPAGGRPVLDWFPGVEYADWVGLSAFQQLLTRDTTHMENVASIAKAHGLPLMICESTPFGGLQPAPAPRTLPLNTTAHRAVGRTAVRGGASPPPPAPPAPRKAERDTWGSWFSPLLSFVRAHDVRLLAYIDCDWSSQPMWAGQGWGDTRLEAEPRHARLWRNRVLNHVRYTLGPFDRGCEPGTTMGVAPAPPPDKPSHHVPLPAGAAPARVAPAAAAAQHTSGEHGAAAISRQRASRARTVWCSLVGVGVLALGALGFSRRVLLGRGRTRLGEAAADGLLAGEQASAASGAAAGAR</sequence>
<dbReference type="PROSITE" id="PS51764">
    <property type="entry name" value="GH26"/>
    <property type="match status" value="1"/>
</dbReference>
<proteinExistence type="predicted"/>
<keyword evidence="4" id="KW-0472">Membrane</keyword>
<feature type="domain" description="GH26" evidence="6">
    <location>
        <begin position="9"/>
        <end position="339"/>
    </location>
</feature>
<dbReference type="InterPro" id="IPR022790">
    <property type="entry name" value="GH26_dom"/>
</dbReference>
<dbReference type="SUPFAM" id="SSF51445">
    <property type="entry name" value="(Trans)glycosidases"/>
    <property type="match status" value="1"/>
</dbReference>
<keyword evidence="8" id="KW-1185">Reference proteome</keyword>
<keyword evidence="1" id="KW-0378">Hydrolase</keyword>
<evidence type="ECO:0000256" key="4">
    <source>
        <dbReference type="SAM" id="Phobius"/>
    </source>
</evidence>
<reference evidence="7" key="1">
    <citation type="submission" date="2021-05" db="EMBL/GenBank/DDBJ databases">
        <title>The genome of the haptophyte Pavlova lutheri (Diacronema luteri, Pavlovales) - a model for lipid biosynthesis in eukaryotic algae.</title>
        <authorList>
            <person name="Hulatt C.J."/>
            <person name="Posewitz M.C."/>
        </authorList>
    </citation>
    <scope>NUCLEOTIDE SEQUENCE</scope>
    <source>
        <strain evidence="7">NIVA-4/92</strain>
    </source>
</reference>
<evidence type="ECO:0000256" key="2">
    <source>
        <dbReference type="ARBA" id="ARBA00023295"/>
    </source>
</evidence>
<comment type="caution">
    <text evidence="7">The sequence shown here is derived from an EMBL/GenBank/DDBJ whole genome shotgun (WGS) entry which is preliminary data.</text>
</comment>
<evidence type="ECO:0000256" key="3">
    <source>
        <dbReference type="SAM" id="MobiDB-lite"/>
    </source>
</evidence>
<dbReference type="GO" id="GO:0004553">
    <property type="term" value="F:hydrolase activity, hydrolyzing O-glycosyl compounds"/>
    <property type="evidence" value="ECO:0007669"/>
    <property type="project" value="InterPro"/>
</dbReference>
<feature type="compositionally biased region" description="Pro residues" evidence="3">
    <location>
        <begin position="270"/>
        <end position="279"/>
    </location>
</feature>
<evidence type="ECO:0000313" key="8">
    <source>
        <dbReference type="Proteomes" id="UP000751190"/>
    </source>
</evidence>
<gene>
    <name evidence="7" type="ORF">KFE25_001929</name>
</gene>
<evidence type="ECO:0000313" key="7">
    <source>
        <dbReference type="EMBL" id="KAG8466173.1"/>
    </source>
</evidence>
<accession>A0A8J5XFJ4</accession>
<feature type="chain" id="PRO_5035227953" description="GH26 domain-containing protein" evidence="5">
    <location>
        <begin position="18"/>
        <end position="475"/>
    </location>
</feature>
<name>A0A8J5XFJ4_DIALT</name>
<feature type="compositionally biased region" description="Low complexity" evidence="3">
    <location>
        <begin position="380"/>
        <end position="391"/>
    </location>
</feature>
<dbReference type="OrthoDB" id="199103at2759"/>
<feature type="region of interest" description="Disordered" evidence="3">
    <location>
        <begin position="364"/>
        <end position="391"/>
    </location>
</feature>
<protein>
    <recommendedName>
        <fullName evidence="6">GH26 domain-containing protein</fullName>
    </recommendedName>
</protein>
<keyword evidence="4" id="KW-0812">Transmembrane</keyword>
<dbReference type="AlphaFoldDB" id="A0A8J5XFJ4"/>
<keyword evidence="5" id="KW-0732">Signal</keyword>
<dbReference type="InterPro" id="IPR017853">
    <property type="entry name" value="GH"/>
</dbReference>
<evidence type="ECO:0000256" key="5">
    <source>
        <dbReference type="SAM" id="SignalP"/>
    </source>
</evidence>
<dbReference type="EMBL" id="JAGTXO010000008">
    <property type="protein sequence ID" value="KAG8466173.1"/>
    <property type="molecule type" value="Genomic_DNA"/>
</dbReference>
<evidence type="ECO:0000259" key="6">
    <source>
        <dbReference type="PROSITE" id="PS51764"/>
    </source>
</evidence>
<evidence type="ECO:0000256" key="1">
    <source>
        <dbReference type="ARBA" id="ARBA00022801"/>
    </source>
</evidence>
<keyword evidence="4" id="KW-1133">Transmembrane helix</keyword>